<keyword evidence="5" id="KW-0804">Transcription</keyword>
<gene>
    <name evidence="8" type="ORF">F2Y10_16515</name>
</gene>
<dbReference type="GO" id="GO:0016987">
    <property type="term" value="F:sigma factor activity"/>
    <property type="evidence" value="ECO:0007669"/>
    <property type="project" value="UniProtKB-KW"/>
</dbReference>
<evidence type="ECO:0000256" key="1">
    <source>
        <dbReference type="ARBA" id="ARBA00010641"/>
    </source>
</evidence>
<reference evidence="8 9" key="1">
    <citation type="journal article" date="2019" name="Nat. Med.">
        <title>A library of human gut bacterial isolates paired with longitudinal multiomics data enables mechanistic microbiome research.</title>
        <authorList>
            <person name="Poyet M."/>
            <person name="Groussin M."/>
            <person name="Gibbons S.M."/>
            <person name="Avila-Pacheco J."/>
            <person name="Jiang X."/>
            <person name="Kearney S.M."/>
            <person name="Perrotta A.R."/>
            <person name="Berdy B."/>
            <person name="Zhao S."/>
            <person name="Lieberman T.D."/>
            <person name="Swanson P.K."/>
            <person name="Smith M."/>
            <person name="Roesemann S."/>
            <person name="Alexander J.E."/>
            <person name="Rich S.A."/>
            <person name="Livny J."/>
            <person name="Vlamakis H."/>
            <person name="Clish C."/>
            <person name="Bullock K."/>
            <person name="Deik A."/>
            <person name="Scott J."/>
            <person name="Pierce K.A."/>
            <person name="Xavier R.J."/>
            <person name="Alm E.J."/>
        </authorList>
    </citation>
    <scope>NUCLEOTIDE SEQUENCE [LARGE SCALE GENOMIC DNA]</scope>
    <source>
        <strain evidence="8 9">BIOML-A266</strain>
    </source>
</reference>
<protein>
    <submittedName>
        <fullName evidence="8">Sigma-70 family RNA polymerase sigma factor</fullName>
    </submittedName>
</protein>
<dbReference type="GO" id="GO:0006352">
    <property type="term" value="P:DNA-templated transcription initiation"/>
    <property type="evidence" value="ECO:0007669"/>
    <property type="project" value="InterPro"/>
</dbReference>
<evidence type="ECO:0000313" key="8">
    <source>
        <dbReference type="EMBL" id="KAA2373862.1"/>
    </source>
</evidence>
<organism evidence="8 9">
    <name type="scientific">Alistipes onderdonkii</name>
    <dbReference type="NCBI Taxonomy" id="328813"/>
    <lineage>
        <taxon>Bacteria</taxon>
        <taxon>Pseudomonadati</taxon>
        <taxon>Bacteroidota</taxon>
        <taxon>Bacteroidia</taxon>
        <taxon>Bacteroidales</taxon>
        <taxon>Rikenellaceae</taxon>
        <taxon>Alistipes</taxon>
    </lineage>
</organism>
<keyword evidence="3" id="KW-0731">Sigma factor</keyword>
<feature type="domain" description="RNA polymerase sigma-70 region 2" evidence="6">
    <location>
        <begin position="37"/>
        <end position="106"/>
    </location>
</feature>
<name>A0A5B3GKM4_9BACT</name>
<dbReference type="InterPro" id="IPR014284">
    <property type="entry name" value="RNA_pol_sigma-70_dom"/>
</dbReference>
<proteinExistence type="inferred from homology"/>
<keyword evidence="4" id="KW-0238">DNA-binding</keyword>
<sequence length="208" mass="23906">MIADGEYVPDLKNISDGQLFALIAAKDDLAHAAYRVLYDRYAQLIWSLCCDAGSKLVRWNKEQFVEELFSQTMIKIYVHPTYDPIRGKVSTWISGIARNTAFDLLKEWNDHTQTTVEPIPEFSSEEDESTTSSPLHLLLTQALEMLSDREKDILLTYLMYEDGTKYLPGTVLQELCTRHGITADNARQIKSRAMKKLRQQIQLLEMDK</sequence>
<evidence type="ECO:0000256" key="3">
    <source>
        <dbReference type="ARBA" id="ARBA00023082"/>
    </source>
</evidence>
<dbReference type="NCBIfam" id="TIGR02937">
    <property type="entry name" value="sigma70-ECF"/>
    <property type="match status" value="1"/>
</dbReference>
<comment type="similarity">
    <text evidence="1">Belongs to the sigma-70 factor family. ECF subfamily.</text>
</comment>
<dbReference type="EMBL" id="VVXH01000041">
    <property type="protein sequence ID" value="KAA2373862.1"/>
    <property type="molecule type" value="Genomic_DNA"/>
</dbReference>
<evidence type="ECO:0000259" key="7">
    <source>
        <dbReference type="Pfam" id="PF04545"/>
    </source>
</evidence>
<comment type="caution">
    <text evidence="8">The sequence shown here is derived from an EMBL/GenBank/DDBJ whole genome shotgun (WGS) entry which is preliminary data.</text>
</comment>
<dbReference type="InterPro" id="IPR013325">
    <property type="entry name" value="RNA_pol_sigma_r2"/>
</dbReference>
<dbReference type="InterPro" id="IPR039425">
    <property type="entry name" value="RNA_pol_sigma-70-like"/>
</dbReference>
<dbReference type="SUPFAM" id="SSF88659">
    <property type="entry name" value="Sigma3 and sigma4 domains of RNA polymerase sigma factors"/>
    <property type="match status" value="1"/>
</dbReference>
<dbReference type="InterPro" id="IPR007630">
    <property type="entry name" value="RNA_pol_sigma70_r4"/>
</dbReference>
<dbReference type="RefSeq" id="WP_130066068.1">
    <property type="nucleotide sequence ID" value="NZ_RCXC01000053.1"/>
</dbReference>
<evidence type="ECO:0000256" key="5">
    <source>
        <dbReference type="ARBA" id="ARBA00023163"/>
    </source>
</evidence>
<dbReference type="Pfam" id="PF04545">
    <property type="entry name" value="Sigma70_r4"/>
    <property type="match status" value="1"/>
</dbReference>
<evidence type="ECO:0000313" key="9">
    <source>
        <dbReference type="Proteomes" id="UP000322940"/>
    </source>
</evidence>
<evidence type="ECO:0000256" key="4">
    <source>
        <dbReference type="ARBA" id="ARBA00023125"/>
    </source>
</evidence>
<dbReference type="Proteomes" id="UP000322940">
    <property type="component" value="Unassembled WGS sequence"/>
</dbReference>
<accession>A0A5B3GKM4</accession>
<keyword evidence="2" id="KW-0805">Transcription regulation</keyword>
<dbReference type="InterPro" id="IPR036388">
    <property type="entry name" value="WH-like_DNA-bd_sf"/>
</dbReference>
<dbReference type="Pfam" id="PF04542">
    <property type="entry name" value="Sigma70_r2"/>
    <property type="match status" value="1"/>
</dbReference>
<dbReference type="InterPro" id="IPR013324">
    <property type="entry name" value="RNA_pol_sigma_r3/r4-like"/>
</dbReference>
<feature type="domain" description="RNA polymerase sigma-70 region 4" evidence="7">
    <location>
        <begin position="142"/>
        <end position="199"/>
    </location>
</feature>
<dbReference type="AlphaFoldDB" id="A0A5B3GKM4"/>
<dbReference type="GO" id="GO:0003677">
    <property type="term" value="F:DNA binding"/>
    <property type="evidence" value="ECO:0007669"/>
    <property type="project" value="UniProtKB-KW"/>
</dbReference>
<dbReference type="Gene3D" id="1.10.1740.10">
    <property type="match status" value="1"/>
</dbReference>
<evidence type="ECO:0000259" key="6">
    <source>
        <dbReference type="Pfam" id="PF04542"/>
    </source>
</evidence>
<dbReference type="PANTHER" id="PTHR43133:SF62">
    <property type="entry name" value="RNA POLYMERASE SIGMA FACTOR SIGZ"/>
    <property type="match status" value="1"/>
</dbReference>
<dbReference type="InterPro" id="IPR007627">
    <property type="entry name" value="RNA_pol_sigma70_r2"/>
</dbReference>
<dbReference type="SUPFAM" id="SSF88946">
    <property type="entry name" value="Sigma2 domain of RNA polymerase sigma factors"/>
    <property type="match status" value="1"/>
</dbReference>
<evidence type="ECO:0000256" key="2">
    <source>
        <dbReference type="ARBA" id="ARBA00023015"/>
    </source>
</evidence>
<dbReference type="Gene3D" id="1.10.10.10">
    <property type="entry name" value="Winged helix-like DNA-binding domain superfamily/Winged helix DNA-binding domain"/>
    <property type="match status" value="1"/>
</dbReference>
<dbReference type="PANTHER" id="PTHR43133">
    <property type="entry name" value="RNA POLYMERASE ECF-TYPE SIGMA FACTO"/>
    <property type="match status" value="1"/>
</dbReference>